<dbReference type="CDD" id="cd01075">
    <property type="entry name" value="NAD_bind_Leu_Phe_Val_DH"/>
    <property type="match status" value="1"/>
</dbReference>
<keyword evidence="9" id="KW-1185">Reference proteome</keyword>
<evidence type="ECO:0000256" key="4">
    <source>
        <dbReference type="PIRSR" id="PIRSR000188-1"/>
    </source>
</evidence>
<evidence type="ECO:0000256" key="5">
    <source>
        <dbReference type="PIRSR" id="PIRSR000188-2"/>
    </source>
</evidence>
<dbReference type="GO" id="GO:0006520">
    <property type="term" value="P:amino acid metabolic process"/>
    <property type="evidence" value="ECO:0007669"/>
    <property type="project" value="InterPro"/>
</dbReference>
<dbReference type="FunFam" id="3.40.50.10860:FF:000010">
    <property type="entry name" value="Leucine dehydrogenase"/>
    <property type="match status" value="1"/>
</dbReference>
<dbReference type="InterPro" id="IPR006095">
    <property type="entry name" value="Glu/Leu/Phe/Val/Trp_DH"/>
</dbReference>
<dbReference type="InterPro" id="IPR033524">
    <property type="entry name" value="Glu/Leu/Phe/Val_DH_AS"/>
</dbReference>
<comment type="similarity">
    <text evidence="1 6">Belongs to the Glu/Leu/Phe/Val dehydrogenases family.</text>
</comment>
<feature type="active site" description="Proton donor/acceptor" evidence="4">
    <location>
        <position position="80"/>
    </location>
</feature>
<sequence>MNIFEQMDFYGHEELVFARDEETGLRAIIAVHDTTLGPALGGTRMWNYVSEDAALYDVLRLSRGMSLKNAGCGLANGGGKAVIIGDPKKLKNKAFFNAYGRFINSLGGRFYTAEDVNTTTQDIAWIHEETQFITGTPEIGGNPSPYTARGTFVGIKAGIKEKFGKDTAKGLTVMVQGLGSVGYLVAKYLHDEGAILKVYDINPAAVKRAVDELGAIPVAAEDVLTTECDILAPCALGAVISEENAPGLKCAIVGGCANNILVDEKAADILEDQSILYLPDYIINAGGVINCGVEILPGKYNPEDVAVRVEKIYDTTAQIIALAKEKGISTYAAADEYALNIIKQGKH</sequence>
<dbReference type="InterPro" id="IPR036291">
    <property type="entry name" value="NAD(P)-bd_dom_sf"/>
</dbReference>
<evidence type="ECO:0000256" key="2">
    <source>
        <dbReference type="ARBA" id="ARBA00023002"/>
    </source>
</evidence>
<dbReference type="PROSITE" id="PS00074">
    <property type="entry name" value="GLFV_DEHYDROGENASE"/>
    <property type="match status" value="1"/>
</dbReference>
<keyword evidence="3 5" id="KW-0520">NAD</keyword>
<proteinExistence type="inferred from homology"/>
<dbReference type="InterPro" id="IPR016211">
    <property type="entry name" value="Glu/Phe/Leu/Val/Trp_DH_bac/arc"/>
</dbReference>
<dbReference type="PANTHER" id="PTHR42722">
    <property type="entry name" value="LEUCINE DEHYDROGENASE"/>
    <property type="match status" value="1"/>
</dbReference>
<dbReference type="GO" id="GO:0000166">
    <property type="term" value="F:nucleotide binding"/>
    <property type="evidence" value="ECO:0007669"/>
    <property type="project" value="UniProtKB-KW"/>
</dbReference>
<feature type="domain" description="Glutamate/phenylalanine/leucine/valine/L-tryptophan dehydrogenase C-terminal" evidence="7">
    <location>
        <begin position="141"/>
        <end position="346"/>
    </location>
</feature>
<dbReference type="PIRSF" id="PIRSF000188">
    <property type="entry name" value="Phe_leu_dh"/>
    <property type="match status" value="1"/>
</dbReference>
<keyword evidence="5" id="KW-0547">Nucleotide-binding</keyword>
<dbReference type="SUPFAM" id="SSF51735">
    <property type="entry name" value="NAD(P)-binding Rossmann-fold domains"/>
    <property type="match status" value="1"/>
</dbReference>
<evidence type="ECO:0000259" key="7">
    <source>
        <dbReference type="SMART" id="SM00839"/>
    </source>
</evidence>
<gene>
    <name evidence="8" type="ORF">SAMN04488579_1148</name>
</gene>
<dbReference type="SMART" id="SM00839">
    <property type="entry name" value="ELFV_dehydrog"/>
    <property type="match status" value="1"/>
</dbReference>
<dbReference type="Gene3D" id="3.40.50.10860">
    <property type="entry name" value="Leucine Dehydrogenase, chain A, domain 1"/>
    <property type="match status" value="1"/>
</dbReference>
<dbReference type="Pfam" id="PF00208">
    <property type="entry name" value="ELFV_dehydrog"/>
    <property type="match status" value="1"/>
</dbReference>
<dbReference type="PANTHER" id="PTHR42722:SF1">
    <property type="entry name" value="VALINE DEHYDROGENASE"/>
    <property type="match status" value="1"/>
</dbReference>
<dbReference type="Pfam" id="PF02812">
    <property type="entry name" value="ELFV_dehydrog_N"/>
    <property type="match status" value="1"/>
</dbReference>
<evidence type="ECO:0000313" key="8">
    <source>
        <dbReference type="EMBL" id="SDY03185.1"/>
    </source>
</evidence>
<dbReference type="STRING" id="1528.SAMN04488579_1148"/>
<dbReference type="PRINTS" id="PR00082">
    <property type="entry name" value="GLFDHDRGNASE"/>
</dbReference>
<dbReference type="EMBL" id="FNOU01000014">
    <property type="protein sequence ID" value="SDY03185.1"/>
    <property type="molecule type" value="Genomic_DNA"/>
</dbReference>
<dbReference type="InterPro" id="IPR006096">
    <property type="entry name" value="Glu/Leu/Phe/Val/Trp_DH_C"/>
</dbReference>
<dbReference type="AlphaFoldDB" id="A0A1H3GJM4"/>
<dbReference type="Proteomes" id="UP000199652">
    <property type="component" value="Unassembled WGS sequence"/>
</dbReference>
<organism evidence="8 9">
    <name type="scientific">Eubacterium barkeri</name>
    <name type="common">Clostridium barkeri</name>
    <dbReference type="NCBI Taxonomy" id="1528"/>
    <lineage>
        <taxon>Bacteria</taxon>
        <taxon>Bacillati</taxon>
        <taxon>Bacillota</taxon>
        <taxon>Clostridia</taxon>
        <taxon>Eubacteriales</taxon>
        <taxon>Eubacteriaceae</taxon>
        <taxon>Eubacterium</taxon>
    </lineage>
</organism>
<dbReference type="RefSeq" id="WP_090245618.1">
    <property type="nucleotide sequence ID" value="NZ_FNOU01000014.1"/>
</dbReference>
<dbReference type="OrthoDB" id="9803297at2"/>
<feature type="binding site" evidence="5">
    <location>
        <begin position="177"/>
        <end position="182"/>
    </location>
    <ligand>
        <name>NAD(+)</name>
        <dbReference type="ChEBI" id="CHEBI:57540"/>
    </ligand>
</feature>
<keyword evidence="2 6" id="KW-0560">Oxidoreductase</keyword>
<evidence type="ECO:0000256" key="1">
    <source>
        <dbReference type="ARBA" id="ARBA00006382"/>
    </source>
</evidence>
<name>A0A1H3GJM4_EUBBA</name>
<dbReference type="SUPFAM" id="SSF53223">
    <property type="entry name" value="Aminoacid dehydrogenase-like, N-terminal domain"/>
    <property type="match status" value="1"/>
</dbReference>
<dbReference type="GO" id="GO:0016639">
    <property type="term" value="F:oxidoreductase activity, acting on the CH-NH2 group of donors, NAD or NADP as acceptor"/>
    <property type="evidence" value="ECO:0007669"/>
    <property type="project" value="InterPro"/>
</dbReference>
<dbReference type="InterPro" id="IPR006097">
    <property type="entry name" value="Glu/Leu/Phe/Val/Trp_DH_dimer"/>
</dbReference>
<reference evidence="9" key="1">
    <citation type="submission" date="2016-10" db="EMBL/GenBank/DDBJ databases">
        <authorList>
            <person name="Varghese N."/>
            <person name="Submissions S."/>
        </authorList>
    </citation>
    <scope>NUCLEOTIDE SEQUENCE [LARGE SCALE GENOMIC DNA]</scope>
    <source>
        <strain evidence="9">VPI 5359</strain>
    </source>
</reference>
<accession>A0A1H3GJM4</accession>
<dbReference type="Gene3D" id="3.40.50.720">
    <property type="entry name" value="NAD(P)-binding Rossmann-like Domain"/>
    <property type="match status" value="1"/>
</dbReference>
<dbReference type="InterPro" id="IPR046346">
    <property type="entry name" value="Aminoacid_DH-like_N_sf"/>
</dbReference>
<evidence type="ECO:0000256" key="3">
    <source>
        <dbReference type="ARBA" id="ARBA00023027"/>
    </source>
</evidence>
<protein>
    <submittedName>
        <fullName evidence="8">Leucine dehydrogenase</fullName>
    </submittedName>
</protein>
<evidence type="ECO:0000313" key="9">
    <source>
        <dbReference type="Proteomes" id="UP000199652"/>
    </source>
</evidence>
<evidence type="ECO:0000256" key="6">
    <source>
        <dbReference type="RuleBase" id="RU004417"/>
    </source>
</evidence>